<dbReference type="InterPro" id="IPR036412">
    <property type="entry name" value="HAD-like_sf"/>
</dbReference>
<evidence type="ECO:0000256" key="2">
    <source>
        <dbReference type="ARBA" id="ARBA00022801"/>
    </source>
</evidence>
<dbReference type="InterPro" id="IPR006439">
    <property type="entry name" value="HAD-SF_hydro_IA"/>
</dbReference>
<dbReference type="Gene3D" id="1.20.120.1600">
    <property type="match status" value="1"/>
</dbReference>
<keyword evidence="3" id="KW-0460">Magnesium</keyword>
<dbReference type="Gene3D" id="3.40.50.1000">
    <property type="entry name" value="HAD superfamily/HAD-like"/>
    <property type="match status" value="1"/>
</dbReference>
<dbReference type="PANTHER" id="PTHR46470:SF4">
    <property type="entry name" value="5-AMINO-6-(5-PHOSPHO-D-RIBITYLAMINO)URACIL PHOSPHATASE YIGB"/>
    <property type="match status" value="1"/>
</dbReference>
<dbReference type="RefSeq" id="WP_188027556.1">
    <property type="nucleotide sequence ID" value="NZ_JACHGR010000010.1"/>
</dbReference>
<dbReference type="SFLD" id="SFLDS00003">
    <property type="entry name" value="Haloacid_Dehalogenase"/>
    <property type="match status" value="1"/>
</dbReference>
<keyword evidence="5" id="KW-1185">Reference proteome</keyword>
<proteinExistence type="predicted"/>
<comment type="caution">
    <text evidence="4">The sequence shown here is derived from an EMBL/GenBank/DDBJ whole genome shotgun (WGS) entry which is preliminary data.</text>
</comment>
<evidence type="ECO:0000256" key="1">
    <source>
        <dbReference type="ARBA" id="ARBA00001946"/>
    </source>
</evidence>
<comment type="cofactor">
    <cofactor evidence="1">
        <name>Mg(2+)</name>
        <dbReference type="ChEBI" id="CHEBI:18420"/>
    </cofactor>
</comment>
<dbReference type="InterPro" id="IPR023214">
    <property type="entry name" value="HAD_sf"/>
</dbReference>
<protein>
    <submittedName>
        <fullName evidence="4">Putative hydrolase of the HAD superfamily</fullName>
    </submittedName>
</protein>
<name>A0A841GGY0_9GAMM</name>
<dbReference type="Pfam" id="PF00702">
    <property type="entry name" value="Hydrolase"/>
    <property type="match status" value="1"/>
</dbReference>
<accession>A0A841GGY0</accession>
<dbReference type="SFLD" id="SFLDG01129">
    <property type="entry name" value="C1.5:_HAD__Beta-PGM__Phosphata"/>
    <property type="match status" value="1"/>
</dbReference>
<dbReference type="GO" id="GO:0016787">
    <property type="term" value="F:hydrolase activity"/>
    <property type="evidence" value="ECO:0007669"/>
    <property type="project" value="UniProtKB-KW"/>
</dbReference>
<gene>
    <name evidence="4" type="ORF">HNR75_002784</name>
</gene>
<keyword evidence="2 4" id="KW-0378">Hydrolase</keyword>
<dbReference type="GO" id="GO:0009231">
    <property type="term" value="P:riboflavin biosynthetic process"/>
    <property type="evidence" value="ECO:0007669"/>
    <property type="project" value="TreeGrafter"/>
</dbReference>
<organism evidence="4 5">
    <name type="scientific">Tolumonas osonensis</name>
    <dbReference type="NCBI Taxonomy" id="675874"/>
    <lineage>
        <taxon>Bacteria</taxon>
        <taxon>Pseudomonadati</taxon>
        <taxon>Pseudomonadota</taxon>
        <taxon>Gammaproteobacteria</taxon>
        <taxon>Aeromonadales</taxon>
        <taxon>Aeromonadaceae</taxon>
        <taxon>Tolumonas</taxon>
    </lineage>
</organism>
<dbReference type="InterPro" id="IPR051400">
    <property type="entry name" value="HAD-like_hydrolase"/>
</dbReference>
<evidence type="ECO:0000313" key="4">
    <source>
        <dbReference type="EMBL" id="MBB6056837.1"/>
    </source>
</evidence>
<dbReference type="SUPFAM" id="SSF56784">
    <property type="entry name" value="HAD-like"/>
    <property type="match status" value="1"/>
</dbReference>
<dbReference type="PANTHER" id="PTHR46470">
    <property type="entry name" value="N-ACYLNEURAMINATE-9-PHOSPHATASE"/>
    <property type="match status" value="1"/>
</dbReference>
<evidence type="ECO:0000313" key="5">
    <source>
        <dbReference type="Proteomes" id="UP000585721"/>
    </source>
</evidence>
<sequence length="239" mass="27674">MQFFRRLQDIRAISFDLDDTLYDNRPVIENAEQWMVEHMRDQYLASAMYDRAWWLQLKHELQQADPALHDDVSRCRLMMLEVGLQRGGMPAAEARQEAQRVFAEFLEIRSRVTVPEASLEVLKKLSRHFPLVVITNGNVLLERIGLDGHFKHVLKAGNGRRMKPAPDMFRMMAAQLKLPPSQILHVGDDVTTDVFGAIRNGYQAAWINSQGQEWRNLHTLPHLMLQDIRDLLTLLPVQK</sequence>
<evidence type="ECO:0000256" key="3">
    <source>
        <dbReference type="ARBA" id="ARBA00022842"/>
    </source>
</evidence>
<dbReference type="AlphaFoldDB" id="A0A841GGY0"/>
<dbReference type="EMBL" id="JACHGR010000010">
    <property type="protein sequence ID" value="MBB6056837.1"/>
    <property type="molecule type" value="Genomic_DNA"/>
</dbReference>
<reference evidence="4 5" key="1">
    <citation type="submission" date="2020-08" db="EMBL/GenBank/DDBJ databases">
        <title>Genomic Encyclopedia of Type Strains, Phase IV (KMG-IV): sequencing the most valuable type-strain genomes for metagenomic binning, comparative biology and taxonomic classification.</title>
        <authorList>
            <person name="Goeker M."/>
        </authorList>
    </citation>
    <scope>NUCLEOTIDE SEQUENCE [LARGE SCALE GENOMIC DNA]</scope>
    <source>
        <strain evidence="4 5">DSM 22975</strain>
    </source>
</reference>
<dbReference type="NCBIfam" id="TIGR01549">
    <property type="entry name" value="HAD-SF-IA-v1"/>
    <property type="match status" value="1"/>
</dbReference>
<dbReference type="Proteomes" id="UP000585721">
    <property type="component" value="Unassembled WGS sequence"/>
</dbReference>